<evidence type="ECO:0000256" key="3">
    <source>
        <dbReference type="SAM" id="MobiDB-lite"/>
    </source>
</evidence>
<proteinExistence type="inferred from homology"/>
<dbReference type="AlphaFoldDB" id="A0A517QXM8"/>
<name>A0A517QXM8_9PLAN</name>
<dbReference type="PANTHER" id="PTHR24276">
    <property type="entry name" value="POLYSERASE-RELATED"/>
    <property type="match status" value="1"/>
</dbReference>
<dbReference type="PRINTS" id="PR00722">
    <property type="entry name" value="CHYMOTRYPSIN"/>
</dbReference>
<sequence length="433" mass="46406" precursor="true">MKKHSHLLLAMAALALFAKSISADDATSQLRAEFLEKYNVSPEAAAGTSDLDEPSATEQSNIKIGSRIPPEPDPRFTPPTRSGSLGRSAIELPKEVGRFGENEAPTDAKEIKLDDSWLYERNVKKLKELLANARNRVRQESSAVWERVGGPDAINVQPGQLEDCVVMLNECSRQGVCSGVIVAPQLVLTAAHCVYCKETGARTRIRRIGIGTSINSLTDPDIVDVAAEFPHANFRRINGYDVALLILERPVDPSRVRVIASESLIAEIHSVRLAGFGKSDFGALSGNAGLGTKRRVDVAMMNFQYGGREFLAGSKGNDSCGGDSGGPAYALPPDPTTPFSNATIPVAGLTSRGVGNGCGRDGGVYTTLRSELITWIGNQVAAYESRRRFGVFSLTGERTDQPLIELPRIVDQSIYADSTENASESNAGSGAED</sequence>
<evidence type="ECO:0000256" key="1">
    <source>
        <dbReference type="ARBA" id="ARBA00007664"/>
    </source>
</evidence>
<evidence type="ECO:0000313" key="7">
    <source>
        <dbReference type="Proteomes" id="UP000317318"/>
    </source>
</evidence>
<dbReference type="PANTHER" id="PTHR24276:SF98">
    <property type="entry name" value="FI18310P1-RELATED"/>
    <property type="match status" value="1"/>
</dbReference>
<feature type="domain" description="Peptidase S1" evidence="5">
    <location>
        <begin position="147"/>
        <end position="381"/>
    </location>
</feature>
<keyword evidence="4" id="KW-0732">Signal</keyword>
<evidence type="ECO:0000256" key="4">
    <source>
        <dbReference type="SAM" id="SignalP"/>
    </source>
</evidence>
<dbReference type="InterPro" id="IPR043504">
    <property type="entry name" value="Peptidase_S1_PA_chymotrypsin"/>
</dbReference>
<dbReference type="SUPFAM" id="SSF50494">
    <property type="entry name" value="Trypsin-like serine proteases"/>
    <property type="match status" value="1"/>
</dbReference>
<dbReference type="InterPro" id="IPR009003">
    <property type="entry name" value="Peptidase_S1_PA"/>
</dbReference>
<reference evidence="6 7" key="1">
    <citation type="submission" date="2019-02" db="EMBL/GenBank/DDBJ databases">
        <title>Deep-cultivation of Planctomycetes and their phenomic and genomic characterization uncovers novel biology.</title>
        <authorList>
            <person name="Wiegand S."/>
            <person name="Jogler M."/>
            <person name="Boedeker C."/>
            <person name="Pinto D."/>
            <person name="Vollmers J."/>
            <person name="Rivas-Marin E."/>
            <person name="Kohn T."/>
            <person name="Peeters S.H."/>
            <person name="Heuer A."/>
            <person name="Rast P."/>
            <person name="Oberbeckmann S."/>
            <person name="Bunk B."/>
            <person name="Jeske O."/>
            <person name="Meyerdierks A."/>
            <person name="Storesund J.E."/>
            <person name="Kallscheuer N."/>
            <person name="Luecker S."/>
            <person name="Lage O.M."/>
            <person name="Pohl T."/>
            <person name="Merkel B.J."/>
            <person name="Hornburger P."/>
            <person name="Mueller R.-W."/>
            <person name="Bruemmer F."/>
            <person name="Labrenz M."/>
            <person name="Spormann A.M."/>
            <person name="Op den Camp H."/>
            <person name="Overmann J."/>
            <person name="Amann R."/>
            <person name="Jetten M.S.M."/>
            <person name="Mascher T."/>
            <person name="Medema M.H."/>
            <person name="Devos D.P."/>
            <person name="Kaster A.-K."/>
            <person name="Ovreas L."/>
            <person name="Rohde M."/>
            <person name="Galperin M.Y."/>
            <person name="Jogler C."/>
        </authorList>
    </citation>
    <scope>NUCLEOTIDE SEQUENCE [LARGE SCALE GENOMIC DNA]</scope>
    <source>
        <strain evidence="6 7">Pan189</strain>
    </source>
</reference>
<dbReference type="InterPro" id="IPR001254">
    <property type="entry name" value="Trypsin_dom"/>
</dbReference>
<dbReference type="InterPro" id="IPR001314">
    <property type="entry name" value="Peptidase_S1A"/>
</dbReference>
<accession>A0A517QXM8</accession>
<evidence type="ECO:0000256" key="2">
    <source>
        <dbReference type="ARBA" id="ARBA00023157"/>
    </source>
</evidence>
<feature type="region of interest" description="Disordered" evidence="3">
    <location>
        <begin position="44"/>
        <end position="86"/>
    </location>
</feature>
<dbReference type="InterPro" id="IPR018114">
    <property type="entry name" value="TRYPSIN_HIS"/>
</dbReference>
<dbReference type="Pfam" id="PF00089">
    <property type="entry name" value="Trypsin"/>
    <property type="match status" value="1"/>
</dbReference>
<keyword evidence="7" id="KW-1185">Reference proteome</keyword>
<dbReference type="InterPro" id="IPR050430">
    <property type="entry name" value="Peptidase_S1"/>
</dbReference>
<comment type="similarity">
    <text evidence="1">Belongs to the peptidase S1 family.</text>
</comment>
<dbReference type="GO" id="GO:0006508">
    <property type="term" value="P:proteolysis"/>
    <property type="evidence" value="ECO:0007669"/>
    <property type="project" value="InterPro"/>
</dbReference>
<protein>
    <submittedName>
        <fullName evidence="6">Trypsin</fullName>
    </submittedName>
</protein>
<evidence type="ECO:0000259" key="5">
    <source>
        <dbReference type="PROSITE" id="PS50240"/>
    </source>
</evidence>
<dbReference type="EMBL" id="CP036268">
    <property type="protein sequence ID" value="QDT36364.1"/>
    <property type="molecule type" value="Genomic_DNA"/>
</dbReference>
<dbReference type="GO" id="GO:0004252">
    <property type="term" value="F:serine-type endopeptidase activity"/>
    <property type="evidence" value="ECO:0007669"/>
    <property type="project" value="InterPro"/>
</dbReference>
<dbReference type="Gene3D" id="2.40.10.10">
    <property type="entry name" value="Trypsin-like serine proteases"/>
    <property type="match status" value="1"/>
</dbReference>
<dbReference type="PROSITE" id="PS50240">
    <property type="entry name" value="TRYPSIN_DOM"/>
    <property type="match status" value="1"/>
</dbReference>
<dbReference type="KEGG" id="svp:Pan189_07200"/>
<dbReference type="RefSeq" id="WP_310821031.1">
    <property type="nucleotide sequence ID" value="NZ_CP036268.1"/>
</dbReference>
<organism evidence="6 7">
    <name type="scientific">Stratiformator vulcanicus</name>
    <dbReference type="NCBI Taxonomy" id="2527980"/>
    <lineage>
        <taxon>Bacteria</taxon>
        <taxon>Pseudomonadati</taxon>
        <taxon>Planctomycetota</taxon>
        <taxon>Planctomycetia</taxon>
        <taxon>Planctomycetales</taxon>
        <taxon>Planctomycetaceae</taxon>
        <taxon>Stratiformator</taxon>
    </lineage>
</organism>
<keyword evidence="2" id="KW-1015">Disulfide bond</keyword>
<feature type="chain" id="PRO_5022143503" evidence="4">
    <location>
        <begin position="24"/>
        <end position="433"/>
    </location>
</feature>
<feature type="signal peptide" evidence="4">
    <location>
        <begin position="1"/>
        <end position="23"/>
    </location>
</feature>
<dbReference type="Proteomes" id="UP000317318">
    <property type="component" value="Chromosome"/>
</dbReference>
<evidence type="ECO:0000313" key="6">
    <source>
        <dbReference type="EMBL" id="QDT36364.1"/>
    </source>
</evidence>
<gene>
    <name evidence="6" type="ORF">Pan189_07200</name>
</gene>
<dbReference type="PROSITE" id="PS00134">
    <property type="entry name" value="TRYPSIN_HIS"/>
    <property type="match status" value="1"/>
</dbReference>
<dbReference type="SMART" id="SM00020">
    <property type="entry name" value="Tryp_SPc"/>
    <property type="match status" value="1"/>
</dbReference>